<dbReference type="GO" id="GO:0005543">
    <property type="term" value="F:phospholipid binding"/>
    <property type="evidence" value="ECO:0007669"/>
    <property type="project" value="TreeGrafter"/>
</dbReference>
<dbReference type="InterPro" id="IPR001211">
    <property type="entry name" value="PLA2"/>
</dbReference>
<comment type="cofactor">
    <cofactor evidence="12">
        <name>Ca(2+)</name>
        <dbReference type="ChEBI" id="CHEBI:29108"/>
    </cofactor>
    <text evidence="12">Binds 1 Ca(2+) ion per subunit.</text>
</comment>
<dbReference type="FunFam" id="1.20.90.10:FF:000007">
    <property type="entry name" value="Acidic phospholipase A2"/>
    <property type="match status" value="1"/>
</dbReference>
<dbReference type="PROSITE" id="PS00119">
    <property type="entry name" value="PA2_ASP"/>
    <property type="match status" value="1"/>
</dbReference>
<feature type="binding site" evidence="12">
    <location>
        <position position="59"/>
    </location>
    <ligand>
        <name>Ca(2+)</name>
        <dbReference type="ChEBI" id="CHEBI:29108"/>
    </ligand>
</feature>
<keyword evidence="10 13" id="KW-1015">Disulfide bond</keyword>
<dbReference type="Gene3D" id="1.20.90.10">
    <property type="entry name" value="Phospholipase A2 domain"/>
    <property type="match status" value="1"/>
</dbReference>
<dbReference type="InterPro" id="IPR033113">
    <property type="entry name" value="PLA2_histidine"/>
</dbReference>
<evidence type="ECO:0000256" key="12">
    <source>
        <dbReference type="PIRSR" id="PIRSR601211-2"/>
    </source>
</evidence>
<dbReference type="InterPro" id="IPR016090">
    <property type="entry name" value="PLA2-like_dom"/>
</dbReference>
<evidence type="ECO:0000256" key="8">
    <source>
        <dbReference type="ARBA" id="ARBA00022963"/>
    </source>
</evidence>
<keyword evidence="5 12" id="KW-0479">Metal-binding</keyword>
<feature type="active site" evidence="11">
    <location>
        <position position="121"/>
    </location>
</feature>
<evidence type="ECO:0000256" key="2">
    <source>
        <dbReference type="ARBA" id="ARBA00007892"/>
    </source>
</evidence>
<proteinExistence type="evidence at transcript level"/>
<feature type="chain" id="PRO_5001390225" evidence="14">
    <location>
        <begin position="20"/>
        <end position="149"/>
    </location>
</feature>
<evidence type="ECO:0000256" key="6">
    <source>
        <dbReference type="ARBA" id="ARBA00022801"/>
    </source>
</evidence>
<feature type="disulfide bond" evidence="13">
    <location>
        <begin position="56"/>
        <end position="72"/>
    </location>
</feature>
<keyword evidence="14" id="KW-0732">Signal</keyword>
<dbReference type="GO" id="GO:0050482">
    <property type="term" value="P:arachidonate secretion"/>
    <property type="evidence" value="ECO:0007669"/>
    <property type="project" value="InterPro"/>
</dbReference>
<evidence type="ECO:0000256" key="9">
    <source>
        <dbReference type="ARBA" id="ARBA00023098"/>
    </source>
</evidence>
<dbReference type="AlphaFoldDB" id="A6MFM6"/>
<evidence type="ECO:0000256" key="5">
    <source>
        <dbReference type="ARBA" id="ARBA00022723"/>
    </source>
</evidence>
<evidence type="ECO:0000256" key="10">
    <source>
        <dbReference type="ARBA" id="ARBA00023157"/>
    </source>
</evidence>
<dbReference type="EMBL" id="DQ917540">
    <property type="protein sequence ID" value="ABK63569.1"/>
    <property type="molecule type" value="mRNA"/>
</dbReference>
<sequence>MFPAHLLVLLGVCVSLLEAAKIPPQPLHLLQFGSMITCANSNSRPAWHYMDYGCFCGAGGRGTPVDDLDRCCQVHDDCYGEAERLPSCNPYRNFYSYECHGAEPTCTIGNDRCAAFICNCDRIAAICFAGATYDDAHWNIDSTPPCQGI</sequence>
<accession>A6MFM6</accession>
<feature type="binding site" evidence="12">
    <location>
        <position position="76"/>
    </location>
    <ligand>
        <name>Ca(2+)</name>
        <dbReference type="ChEBI" id="CHEBI:29108"/>
    </ligand>
</feature>
<keyword evidence="6" id="KW-0378">Hydrolase</keyword>
<dbReference type="GO" id="GO:0047498">
    <property type="term" value="F:calcium-dependent phospholipase A2 activity"/>
    <property type="evidence" value="ECO:0007669"/>
    <property type="project" value="TreeGrafter"/>
</dbReference>
<dbReference type="PANTHER" id="PTHR11716">
    <property type="entry name" value="PHOSPHOLIPASE A2 FAMILY MEMBER"/>
    <property type="match status" value="1"/>
</dbReference>
<dbReference type="InterPro" id="IPR033112">
    <property type="entry name" value="PLA2_Asp_AS"/>
</dbReference>
<dbReference type="InterPro" id="IPR036444">
    <property type="entry name" value="PLipase_A2_dom_sf"/>
</dbReference>
<evidence type="ECO:0000256" key="4">
    <source>
        <dbReference type="ARBA" id="ARBA00022656"/>
    </source>
</evidence>
<keyword evidence="8" id="KW-0442">Lipid degradation</keyword>
<feature type="disulfide bond" evidence="13">
    <location>
        <begin position="71"/>
        <end position="127"/>
    </location>
</feature>
<dbReference type="GO" id="GO:0005509">
    <property type="term" value="F:calcium ion binding"/>
    <property type="evidence" value="ECO:0007669"/>
    <property type="project" value="InterPro"/>
</dbReference>
<keyword evidence="3 14" id="KW-0964">Secreted</keyword>
<dbReference type="PROSITE" id="PS00118">
    <property type="entry name" value="PA2_HIS"/>
    <property type="match status" value="1"/>
</dbReference>
<feature type="disulfide bond" evidence="13">
    <location>
        <begin position="88"/>
        <end position="113"/>
    </location>
</feature>
<comment type="subcellular location">
    <subcellularLocation>
        <location evidence="1 14">Secreted</location>
    </subcellularLocation>
</comment>
<evidence type="ECO:0000256" key="7">
    <source>
        <dbReference type="ARBA" id="ARBA00022837"/>
    </source>
</evidence>
<dbReference type="GO" id="GO:0090729">
    <property type="term" value="F:toxin activity"/>
    <property type="evidence" value="ECO:0007669"/>
    <property type="project" value="UniProtKB-KW"/>
</dbReference>
<evidence type="ECO:0000256" key="1">
    <source>
        <dbReference type="ARBA" id="ARBA00004613"/>
    </source>
</evidence>
<evidence type="ECO:0000259" key="15">
    <source>
        <dbReference type="SMART" id="SM00085"/>
    </source>
</evidence>
<feature type="signal peptide" evidence="14">
    <location>
        <begin position="1"/>
        <end position="19"/>
    </location>
</feature>
<feature type="binding site" evidence="12">
    <location>
        <position position="55"/>
    </location>
    <ligand>
        <name>Ca(2+)</name>
        <dbReference type="ChEBI" id="CHEBI:29108"/>
    </ligand>
</feature>
<dbReference type="PRINTS" id="PR00389">
    <property type="entry name" value="PHPHLIPASEA2"/>
</dbReference>
<evidence type="ECO:0000256" key="13">
    <source>
        <dbReference type="PIRSR" id="PIRSR601211-3"/>
    </source>
</evidence>
<comment type="similarity">
    <text evidence="2">Belongs to the phospholipase A2 family. Group I subfamily. D49 sub-subfamily.</text>
</comment>
<protein>
    <submittedName>
        <fullName evidence="16">PLA2-7</fullName>
    </submittedName>
</protein>
<organism evidence="16">
    <name type="scientific">Demansia vestigiata</name>
    <name type="common">Lesser black whip snake</name>
    <name type="synonym">Demansia atra</name>
    <dbReference type="NCBI Taxonomy" id="412038"/>
    <lineage>
        <taxon>Eukaryota</taxon>
        <taxon>Metazoa</taxon>
        <taxon>Chordata</taxon>
        <taxon>Craniata</taxon>
        <taxon>Vertebrata</taxon>
        <taxon>Euteleostomi</taxon>
        <taxon>Lepidosauria</taxon>
        <taxon>Squamata</taxon>
        <taxon>Bifurcata</taxon>
        <taxon>Unidentata</taxon>
        <taxon>Episquamata</taxon>
        <taxon>Toxicofera</taxon>
        <taxon>Serpentes</taxon>
        <taxon>Colubroidea</taxon>
        <taxon>Elapidae</taxon>
        <taxon>Notechinae</taxon>
        <taxon>Demansia</taxon>
    </lineage>
</organism>
<keyword evidence="4" id="KW-0800">Toxin</keyword>
<dbReference type="PANTHER" id="PTHR11716:SF94">
    <property type="entry name" value="PHOSPHOLIPASE A2"/>
    <property type="match status" value="1"/>
</dbReference>
<evidence type="ECO:0000313" key="16">
    <source>
        <dbReference type="EMBL" id="ABK63569.1"/>
    </source>
</evidence>
<feature type="active site" evidence="11">
    <location>
        <position position="75"/>
    </location>
</feature>
<feature type="binding site" evidence="12">
    <location>
        <position position="57"/>
    </location>
    <ligand>
        <name>Ca(2+)</name>
        <dbReference type="ChEBI" id="CHEBI:29108"/>
    </ligand>
</feature>
<dbReference type="SMART" id="SM00085">
    <property type="entry name" value="PA2c"/>
    <property type="match status" value="1"/>
</dbReference>
<dbReference type="GO" id="GO:0016042">
    <property type="term" value="P:lipid catabolic process"/>
    <property type="evidence" value="ECO:0007669"/>
    <property type="project" value="UniProtKB-KW"/>
</dbReference>
<name>A6MFM6_DEMVE</name>
<feature type="domain" description="Phospholipase A2-like central" evidence="15">
    <location>
        <begin position="28"/>
        <end position="147"/>
    </location>
</feature>
<feature type="disulfide bond" evidence="13">
    <location>
        <begin position="106"/>
        <end position="118"/>
    </location>
</feature>
<evidence type="ECO:0000256" key="11">
    <source>
        <dbReference type="PIRSR" id="PIRSR601211-1"/>
    </source>
</evidence>
<dbReference type="SUPFAM" id="SSF48619">
    <property type="entry name" value="Phospholipase A2, PLA2"/>
    <property type="match status" value="1"/>
</dbReference>
<evidence type="ECO:0000256" key="3">
    <source>
        <dbReference type="ARBA" id="ARBA00022525"/>
    </source>
</evidence>
<dbReference type="Pfam" id="PF00068">
    <property type="entry name" value="Phospholip_A2_1"/>
    <property type="match status" value="1"/>
</dbReference>
<feature type="disulfide bond" evidence="13">
    <location>
        <begin position="78"/>
        <end position="120"/>
    </location>
</feature>
<keyword evidence="9" id="KW-0443">Lipid metabolism</keyword>
<dbReference type="GO" id="GO:0005102">
    <property type="term" value="F:signaling receptor binding"/>
    <property type="evidence" value="ECO:0007669"/>
    <property type="project" value="TreeGrafter"/>
</dbReference>
<keyword evidence="7 12" id="KW-0106">Calcium</keyword>
<dbReference type="CDD" id="cd00125">
    <property type="entry name" value="PLA2c"/>
    <property type="match status" value="1"/>
</dbReference>
<dbReference type="GO" id="GO:0006633">
    <property type="term" value="P:fatty acid biosynthetic process"/>
    <property type="evidence" value="ECO:0007669"/>
    <property type="project" value="TreeGrafter"/>
</dbReference>
<dbReference type="GO" id="GO:0005576">
    <property type="term" value="C:extracellular region"/>
    <property type="evidence" value="ECO:0007669"/>
    <property type="project" value="UniProtKB-SubCell"/>
</dbReference>
<reference evidence="16" key="1">
    <citation type="journal article" date="2007" name="J. Proteome Res.">
        <title>Diversity of toxic components from the venom of the evolutionarily distinct black whip snake, Demansia vestigiata.</title>
        <authorList>
            <person name="St Pierre L."/>
            <person name="Birrell G.W."/>
            <person name="Earl S.T.H."/>
            <person name="Wallis T.P."/>
            <person name="Gorman J.J."/>
            <person name="de Jersey J."/>
            <person name="Masci P.P."/>
            <person name="Lavin M.F."/>
        </authorList>
    </citation>
    <scope>NUCLEOTIDE SEQUENCE</scope>
</reference>
<dbReference type="GO" id="GO:0048146">
    <property type="term" value="P:positive regulation of fibroblast proliferation"/>
    <property type="evidence" value="ECO:0007669"/>
    <property type="project" value="TreeGrafter"/>
</dbReference>
<dbReference type="GO" id="GO:0006644">
    <property type="term" value="P:phospholipid metabolic process"/>
    <property type="evidence" value="ECO:0007669"/>
    <property type="project" value="InterPro"/>
</dbReference>
<evidence type="ECO:0000256" key="14">
    <source>
        <dbReference type="RuleBase" id="RU361236"/>
    </source>
</evidence>